<dbReference type="Proteomes" id="UP000605848">
    <property type="component" value="Unassembled WGS sequence"/>
</dbReference>
<dbReference type="EMBL" id="JAEQMY010000129">
    <property type="protein sequence ID" value="MBL0407958.1"/>
    <property type="molecule type" value="Genomic_DNA"/>
</dbReference>
<dbReference type="GO" id="GO:0003700">
    <property type="term" value="F:DNA-binding transcription factor activity"/>
    <property type="evidence" value="ECO:0007669"/>
    <property type="project" value="InterPro"/>
</dbReference>
<reference evidence="3" key="1">
    <citation type="submission" date="2021-01" db="EMBL/GenBank/DDBJ databases">
        <title>Microvirga sp.</title>
        <authorList>
            <person name="Kim M.K."/>
        </authorList>
    </citation>
    <scope>NUCLEOTIDE SEQUENCE</scope>
    <source>
        <strain evidence="3">5420S-16</strain>
    </source>
</reference>
<keyword evidence="4" id="KW-1185">Reference proteome</keyword>
<name>A0A936ZAV1_9HYPH</name>
<dbReference type="SUPFAM" id="SSF46785">
    <property type="entry name" value="Winged helix' DNA-binding domain"/>
    <property type="match status" value="1"/>
</dbReference>
<dbReference type="Gene3D" id="3.30.530.20">
    <property type="match status" value="1"/>
</dbReference>
<comment type="similarity">
    <text evidence="1">Belongs to the AHA1 family.</text>
</comment>
<dbReference type="InterPro" id="IPR013538">
    <property type="entry name" value="ASHA1/2-like_C"/>
</dbReference>
<dbReference type="PANTHER" id="PTHR38600">
    <property type="entry name" value="TRANSCRIPTIONAL REGULATORY PROTEIN"/>
    <property type="match status" value="1"/>
</dbReference>
<dbReference type="Pfam" id="PF12840">
    <property type="entry name" value="HTH_20"/>
    <property type="match status" value="1"/>
</dbReference>
<dbReference type="InterPro" id="IPR001845">
    <property type="entry name" value="HTH_ArsR_DNA-bd_dom"/>
</dbReference>
<evidence type="ECO:0000313" key="4">
    <source>
        <dbReference type="Proteomes" id="UP000605848"/>
    </source>
</evidence>
<sequence>MDDVFSALSHATRRTILDLLRDKDGRTLSDIEAQLPMTRFGVMKHLKVLVDAHLILTRKVGREKFHYLNPAPIQQISDRWISLYASSFVQAMSDLKIQLEQKGSSMSNTAPKHVYEMFMRAPAEALWKVITDDEKTPLWQHFNMNSRTQWHQGGTIEWIMNGNVVIAGQITEFEPPYRFVMTFHAKWAPDVAADQASRVAWEITPIGRDACKLTLVHDTFESETATYHAVGSGWTEALSRLKTLVETGEPFRLDLSQMSEPVG</sequence>
<proteinExistence type="inferred from homology"/>
<gene>
    <name evidence="3" type="ORF">JKG68_29090</name>
</gene>
<dbReference type="RefSeq" id="WP_202065555.1">
    <property type="nucleotide sequence ID" value="NZ_JAEQMY010000129.1"/>
</dbReference>
<dbReference type="SMART" id="SM00418">
    <property type="entry name" value="HTH_ARSR"/>
    <property type="match status" value="1"/>
</dbReference>
<feature type="domain" description="HTH arsR-type" evidence="2">
    <location>
        <begin position="1"/>
        <end position="88"/>
    </location>
</feature>
<dbReference type="PROSITE" id="PS50987">
    <property type="entry name" value="HTH_ARSR_2"/>
    <property type="match status" value="1"/>
</dbReference>
<dbReference type="InterPro" id="IPR036390">
    <property type="entry name" value="WH_DNA-bd_sf"/>
</dbReference>
<dbReference type="AlphaFoldDB" id="A0A936ZAV1"/>
<dbReference type="SUPFAM" id="SSF55961">
    <property type="entry name" value="Bet v1-like"/>
    <property type="match status" value="1"/>
</dbReference>
<dbReference type="InterPro" id="IPR011991">
    <property type="entry name" value="ArsR-like_HTH"/>
</dbReference>
<evidence type="ECO:0000313" key="3">
    <source>
        <dbReference type="EMBL" id="MBL0407958.1"/>
    </source>
</evidence>
<dbReference type="InterPro" id="IPR036388">
    <property type="entry name" value="WH-like_DNA-bd_sf"/>
</dbReference>
<evidence type="ECO:0000256" key="1">
    <source>
        <dbReference type="ARBA" id="ARBA00006817"/>
    </source>
</evidence>
<protein>
    <submittedName>
        <fullName evidence="3">Metalloregulator ArsR/SmtB family transcription factor</fullName>
    </submittedName>
</protein>
<comment type="caution">
    <text evidence="3">The sequence shown here is derived from an EMBL/GenBank/DDBJ whole genome shotgun (WGS) entry which is preliminary data.</text>
</comment>
<dbReference type="Pfam" id="PF08327">
    <property type="entry name" value="AHSA1"/>
    <property type="match status" value="1"/>
</dbReference>
<accession>A0A936ZAV1</accession>
<evidence type="ECO:0000259" key="2">
    <source>
        <dbReference type="PROSITE" id="PS50987"/>
    </source>
</evidence>
<dbReference type="NCBIfam" id="NF033788">
    <property type="entry name" value="HTH_metalloreg"/>
    <property type="match status" value="1"/>
</dbReference>
<organism evidence="3 4">
    <name type="scientific">Microvirga aerilata</name>
    <dbReference type="NCBI Taxonomy" id="670292"/>
    <lineage>
        <taxon>Bacteria</taxon>
        <taxon>Pseudomonadati</taxon>
        <taxon>Pseudomonadota</taxon>
        <taxon>Alphaproteobacteria</taxon>
        <taxon>Hyphomicrobiales</taxon>
        <taxon>Methylobacteriaceae</taxon>
        <taxon>Microvirga</taxon>
    </lineage>
</organism>
<dbReference type="CDD" id="cd00090">
    <property type="entry name" value="HTH_ARSR"/>
    <property type="match status" value="1"/>
</dbReference>
<dbReference type="InterPro" id="IPR023393">
    <property type="entry name" value="START-like_dom_sf"/>
</dbReference>
<dbReference type="Gene3D" id="1.10.10.10">
    <property type="entry name" value="Winged helix-like DNA-binding domain superfamily/Winged helix DNA-binding domain"/>
    <property type="match status" value="1"/>
</dbReference>
<dbReference type="PANTHER" id="PTHR38600:SF1">
    <property type="entry name" value="TRANSCRIPTIONAL REGULATORY PROTEIN"/>
    <property type="match status" value="1"/>
</dbReference>